<feature type="compositionally biased region" description="Basic residues" evidence="1">
    <location>
        <begin position="1"/>
        <end position="10"/>
    </location>
</feature>
<evidence type="ECO:0000256" key="1">
    <source>
        <dbReference type="SAM" id="MobiDB-lite"/>
    </source>
</evidence>
<gene>
    <name evidence="2" type="ORF">PV327_002315</name>
</gene>
<evidence type="ECO:0000313" key="3">
    <source>
        <dbReference type="Proteomes" id="UP001168972"/>
    </source>
</evidence>
<sequence length="276" mass="31784">MPRKTKRKNSTKKDDTNQRVPPSENKKKRNDDLNNKNTSEASVGKTSSSSNHTQSQSNGVNNTHVDESQKSPPTHLSDNNISEDVNKLMVKEIVVDPHIKRLFDHIRYSEEAVSVLPNRSWAIHCTDIPVKCIVISEMVMHNPHGRGLEPFYPKQIIFDEKLNFELFLLNSRTLLKDKPSRVGNMDEFESVLDYVNSIKLCHGGPDISDYSNANPECAYKDPYNKWRHNLCLLEINECDVCEPCVSLEEILKRHTLRKSPLKSRNNNVLKRKRTYM</sequence>
<accession>A0AA39FFE6</accession>
<name>A0AA39FFE6_MICHY</name>
<dbReference type="Proteomes" id="UP001168972">
    <property type="component" value="Unassembled WGS sequence"/>
</dbReference>
<feature type="region of interest" description="Disordered" evidence="1">
    <location>
        <begin position="1"/>
        <end position="81"/>
    </location>
</feature>
<reference evidence="2" key="1">
    <citation type="journal article" date="2023" name="bioRxiv">
        <title>Scaffold-level genome assemblies of two parasitoid biocontrol wasps reveal the parthenogenesis mechanism and an associated novel virus.</title>
        <authorList>
            <person name="Inwood S."/>
            <person name="Skelly J."/>
            <person name="Guhlin J."/>
            <person name="Harrop T."/>
            <person name="Goldson S."/>
            <person name="Dearden P."/>
        </authorList>
    </citation>
    <scope>NUCLEOTIDE SEQUENCE</scope>
    <source>
        <strain evidence="2">Lincoln</strain>
        <tissue evidence="2">Whole body</tissue>
    </source>
</reference>
<dbReference type="EMBL" id="JAQQBR010001831">
    <property type="protein sequence ID" value="KAK0168528.1"/>
    <property type="molecule type" value="Genomic_DNA"/>
</dbReference>
<feature type="compositionally biased region" description="Polar residues" evidence="1">
    <location>
        <begin position="70"/>
        <end position="81"/>
    </location>
</feature>
<feature type="compositionally biased region" description="Low complexity" evidence="1">
    <location>
        <begin position="46"/>
        <end position="58"/>
    </location>
</feature>
<dbReference type="AlphaFoldDB" id="A0AA39FFE6"/>
<reference evidence="2" key="2">
    <citation type="submission" date="2023-03" db="EMBL/GenBank/DDBJ databases">
        <authorList>
            <person name="Inwood S.N."/>
            <person name="Skelly J.G."/>
            <person name="Guhlin J."/>
            <person name="Harrop T.W.R."/>
            <person name="Goldson S.G."/>
            <person name="Dearden P.K."/>
        </authorList>
    </citation>
    <scope>NUCLEOTIDE SEQUENCE</scope>
    <source>
        <strain evidence="2">Lincoln</strain>
        <tissue evidence="2">Whole body</tissue>
    </source>
</reference>
<protein>
    <submittedName>
        <fullName evidence="2">Uncharacterized protein</fullName>
    </submittedName>
</protein>
<organism evidence="2 3">
    <name type="scientific">Microctonus hyperodae</name>
    <name type="common">Parasitoid wasp</name>
    <dbReference type="NCBI Taxonomy" id="165561"/>
    <lineage>
        <taxon>Eukaryota</taxon>
        <taxon>Metazoa</taxon>
        <taxon>Ecdysozoa</taxon>
        <taxon>Arthropoda</taxon>
        <taxon>Hexapoda</taxon>
        <taxon>Insecta</taxon>
        <taxon>Pterygota</taxon>
        <taxon>Neoptera</taxon>
        <taxon>Endopterygota</taxon>
        <taxon>Hymenoptera</taxon>
        <taxon>Apocrita</taxon>
        <taxon>Ichneumonoidea</taxon>
        <taxon>Braconidae</taxon>
        <taxon>Euphorinae</taxon>
        <taxon>Microctonus</taxon>
    </lineage>
</organism>
<comment type="caution">
    <text evidence="2">The sequence shown here is derived from an EMBL/GenBank/DDBJ whole genome shotgun (WGS) entry which is preliminary data.</text>
</comment>
<evidence type="ECO:0000313" key="2">
    <source>
        <dbReference type="EMBL" id="KAK0168528.1"/>
    </source>
</evidence>
<proteinExistence type="predicted"/>
<keyword evidence="3" id="KW-1185">Reference proteome</keyword>